<evidence type="ECO:0000313" key="2">
    <source>
        <dbReference type="Proteomes" id="UP000789739"/>
    </source>
</evidence>
<feature type="non-terminal residue" evidence="1">
    <location>
        <position position="90"/>
    </location>
</feature>
<accession>A0A9N9G8R5</accession>
<sequence>MDTYSVYFKETTPDNYHFLGFYQYRSKQEDFTFSFQRETDKLWKDLVILEIGPGGIKKGAIRLKQKFKVIIVAADVEKAVWETSSSPEKG</sequence>
<proteinExistence type="predicted"/>
<keyword evidence="2" id="KW-1185">Reference proteome</keyword>
<dbReference type="EMBL" id="CAJVPI010001015">
    <property type="protein sequence ID" value="CAG8589176.1"/>
    <property type="molecule type" value="Genomic_DNA"/>
</dbReference>
<protein>
    <submittedName>
        <fullName evidence="1">8972_t:CDS:1</fullName>
    </submittedName>
</protein>
<gene>
    <name evidence="1" type="ORF">PBRASI_LOCUS7033</name>
</gene>
<comment type="caution">
    <text evidence="1">The sequence shown here is derived from an EMBL/GenBank/DDBJ whole genome shotgun (WGS) entry which is preliminary data.</text>
</comment>
<dbReference type="Proteomes" id="UP000789739">
    <property type="component" value="Unassembled WGS sequence"/>
</dbReference>
<dbReference type="OrthoDB" id="2443600at2759"/>
<dbReference type="AlphaFoldDB" id="A0A9N9G8R5"/>
<name>A0A9N9G8R5_9GLOM</name>
<organism evidence="1 2">
    <name type="scientific">Paraglomus brasilianum</name>
    <dbReference type="NCBI Taxonomy" id="144538"/>
    <lineage>
        <taxon>Eukaryota</taxon>
        <taxon>Fungi</taxon>
        <taxon>Fungi incertae sedis</taxon>
        <taxon>Mucoromycota</taxon>
        <taxon>Glomeromycotina</taxon>
        <taxon>Glomeromycetes</taxon>
        <taxon>Paraglomerales</taxon>
        <taxon>Paraglomeraceae</taxon>
        <taxon>Paraglomus</taxon>
    </lineage>
</organism>
<evidence type="ECO:0000313" key="1">
    <source>
        <dbReference type="EMBL" id="CAG8589176.1"/>
    </source>
</evidence>
<reference evidence="1" key="1">
    <citation type="submission" date="2021-06" db="EMBL/GenBank/DDBJ databases">
        <authorList>
            <person name="Kallberg Y."/>
            <person name="Tangrot J."/>
            <person name="Rosling A."/>
        </authorList>
    </citation>
    <scope>NUCLEOTIDE SEQUENCE</scope>
    <source>
        <strain evidence="1">BR232B</strain>
    </source>
</reference>